<dbReference type="EMBL" id="JAPMSZ010000010">
    <property type="protein sequence ID" value="KAJ5086610.1"/>
    <property type="molecule type" value="Genomic_DNA"/>
</dbReference>
<dbReference type="RefSeq" id="XP_056508735.1">
    <property type="nucleotide sequence ID" value="XM_056658442.1"/>
</dbReference>
<name>A0A9W9JYW8_9EURO</name>
<dbReference type="GO" id="GO:0051213">
    <property type="term" value="F:dioxygenase activity"/>
    <property type="evidence" value="ECO:0007669"/>
    <property type="project" value="UniProtKB-KW"/>
</dbReference>
<comment type="caution">
    <text evidence="5">The sequence shown here is derived from an EMBL/GenBank/DDBJ whole genome shotgun (WGS) entry which is preliminary data.</text>
</comment>
<evidence type="ECO:0000313" key="6">
    <source>
        <dbReference type="Proteomes" id="UP001141434"/>
    </source>
</evidence>
<reference evidence="5" key="1">
    <citation type="submission" date="2022-11" db="EMBL/GenBank/DDBJ databases">
        <authorList>
            <person name="Petersen C."/>
        </authorList>
    </citation>
    <scope>NUCLEOTIDE SEQUENCE</scope>
    <source>
        <strain evidence="5">IBT 34128</strain>
    </source>
</reference>
<dbReference type="GeneID" id="81397611"/>
<dbReference type="AlphaFoldDB" id="A0A9W9JYW8"/>
<evidence type="ECO:0000256" key="1">
    <source>
        <dbReference type="ARBA" id="ARBA00022723"/>
    </source>
</evidence>
<sequence>MPESAQTKIPVVDFSRWTSQAACSARSHRGVQGGGVVHITNHSLSETFLDEAFDWSARFFELSKNEKPQGPHPEGWVVHRGYSWPGLEKLSQETSDTNNQERARQLREVPDVKVRQAWQRQSRNFPRMLLDDENPSQPNQCNPEHTLPGFRAFMTQFYWECFRVAGEILQALALGLELEDEEYLLKRHSGHNNQLRLLHYPPIPATDLETG</sequence>
<dbReference type="GO" id="GO:0046872">
    <property type="term" value="F:metal ion binding"/>
    <property type="evidence" value="ECO:0007669"/>
    <property type="project" value="UniProtKB-KW"/>
</dbReference>
<keyword evidence="6" id="KW-1185">Reference proteome</keyword>
<dbReference type="SUPFAM" id="SSF51197">
    <property type="entry name" value="Clavaminate synthase-like"/>
    <property type="match status" value="1"/>
</dbReference>
<organism evidence="5 6">
    <name type="scientific">Penicillium alfredii</name>
    <dbReference type="NCBI Taxonomy" id="1506179"/>
    <lineage>
        <taxon>Eukaryota</taxon>
        <taxon>Fungi</taxon>
        <taxon>Dikarya</taxon>
        <taxon>Ascomycota</taxon>
        <taxon>Pezizomycotina</taxon>
        <taxon>Eurotiomycetes</taxon>
        <taxon>Eurotiomycetidae</taxon>
        <taxon>Eurotiales</taxon>
        <taxon>Aspergillaceae</taxon>
        <taxon>Penicillium</taxon>
    </lineage>
</organism>
<dbReference type="OrthoDB" id="288590at2759"/>
<proteinExistence type="predicted"/>
<evidence type="ECO:0000256" key="3">
    <source>
        <dbReference type="ARBA" id="ARBA00023004"/>
    </source>
</evidence>
<dbReference type="Pfam" id="PF14226">
    <property type="entry name" value="DIOX_N"/>
    <property type="match status" value="1"/>
</dbReference>
<keyword evidence="2" id="KW-0560">Oxidoreductase</keyword>
<dbReference type="InterPro" id="IPR027443">
    <property type="entry name" value="IPNS-like_sf"/>
</dbReference>
<evidence type="ECO:0000259" key="4">
    <source>
        <dbReference type="Pfam" id="PF14226"/>
    </source>
</evidence>
<protein>
    <submittedName>
        <fullName evidence="5">Thymine dioxygenase</fullName>
    </submittedName>
</protein>
<keyword evidence="3" id="KW-0408">Iron</keyword>
<feature type="domain" description="Non-haem dioxygenase N-terminal" evidence="4">
    <location>
        <begin position="9"/>
        <end position="102"/>
    </location>
</feature>
<accession>A0A9W9JYW8</accession>
<keyword evidence="5" id="KW-0223">Dioxygenase</keyword>
<keyword evidence="1" id="KW-0479">Metal-binding</keyword>
<dbReference type="PANTHER" id="PTHR10209">
    <property type="entry name" value="OXIDOREDUCTASE, 2OG-FE II OXYGENASE FAMILY PROTEIN"/>
    <property type="match status" value="1"/>
</dbReference>
<dbReference type="Gene3D" id="2.60.120.330">
    <property type="entry name" value="B-lactam Antibiotic, Isopenicillin N Synthase, Chain"/>
    <property type="match status" value="1"/>
</dbReference>
<evidence type="ECO:0000313" key="5">
    <source>
        <dbReference type="EMBL" id="KAJ5086610.1"/>
    </source>
</evidence>
<reference evidence="5" key="2">
    <citation type="journal article" date="2023" name="IMA Fungus">
        <title>Comparative genomic study of the Penicillium genus elucidates a diverse pangenome and 15 lateral gene transfer events.</title>
        <authorList>
            <person name="Petersen C."/>
            <person name="Sorensen T."/>
            <person name="Nielsen M.R."/>
            <person name="Sondergaard T.E."/>
            <person name="Sorensen J.L."/>
            <person name="Fitzpatrick D.A."/>
            <person name="Frisvad J.C."/>
            <person name="Nielsen K.L."/>
        </authorList>
    </citation>
    <scope>NUCLEOTIDE SEQUENCE</scope>
    <source>
        <strain evidence="5">IBT 34128</strain>
    </source>
</reference>
<dbReference type="PANTHER" id="PTHR10209:SF881">
    <property type="entry name" value="FI07970P-RELATED"/>
    <property type="match status" value="1"/>
</dbReference>
<dbReference type="InterPro" id="IPR026992">
    <property type="entry name" value="DIOX_N"/>
</dbReference>
<evidence type="ECO:0000256" key="2">
    <source>
        <dbReference type="ARBA" id="ARBA00023002"/>
    </source>
</evidence>
<dbReference type="Proteomes" id="UP001141434">
    <property type="component" value="Unassembled WGS sequence"/>
</dbReference>
<gene>
    <name evidence="5" type="ORF">NUU61_007917</name>
</gene>